<dbReference type="AlphaFoldDB" id="A0A9P7AKJ0"/>
<evidence type="ECO:0000313" key="13">
    <source>
        <dbReference type="Proteomes" id="UP000719766"/>
    </source>
</evidence>
<comment type="subcellular location">
    <subcellularLocation>
        <location evidence="2">Golgi apparatus membrane</location>
        <topology evidence="2">Multi-pass membrane protein</topology>
    </subcellularLocation>
</comment>
<keyword evidence="13" id="KW-1185">Reference proteome</keyword>
<accession>A0A9P7AKJ0</accession>
<keyword evidence="7 10" id="KW-1133">Transmembrane helix</keyword>
<dbReference type="EMBL" id="JABBWE010000043">
    <property type="protein sequence ID" value="KAG1791358.1"/>
    <property type="molecule type" value="Genomic_DNA"/>
</dbReference>
<evidence type="ECO:0000256" key="4">
    <source>
        <dbReference type="ARBA" id="ARBA00013533"/>
    </source>
</evidence>
<dbReference type="PANTHER" id="PTHR47549">
    <property type="entry name" value="GOLGI APPARATUS MEMBRANE PROTEIN TVP38-RELATED"/>
    <property type="match status" value="1"/>
</dbReference>
<name>A0A9P7AKJ0_9AGAM</name>
<comment type="similarity">
    <text evidence="3">Belongs to the TVP38/TMEM64 family.</text>
</comment>
<dbReference type="GeneID" id="64594111"/>
<feature type="transmembrane region" description="Helical" evidence="10">
    <location>
        <begin position="156"/>
        <end position="180"/>
    </location>
</feature>
<proteinExistence type="inferred from homology"/>
<reference evidence="12" key="1">
    <citation type="journal article" date="2020" name="New Phytol.">
        <title>Comparative genomics reveals dynamic genome evolution in host specialist ectomycorrhizal fungi.</title>
        <authorList>
            <person name="Lofgren L.A."/>
            <person name="Nguyen N.H."/>
            <person name="Vilgalys R."/>
            <person name="Ruytinx J."/>
            <person name="Liao H.L."/>
            <person name="Branco S."/>
            <person name="Kuo A."/>
            <person name="LaButti K."/>
            <person name="Lipzen A."/>
            <person name="Andreopoulos W."/>
            <person name="Pangilinan J."/>
            <person name="Riley R."/>
            <person name="Hundley H."/>
            <person name="Na H."/>
            <person name="Barry K."/>
            <person name="Grigoriev I.V."/>
            <person name="Stajich J.E."/>
            <person name="Kennedy P.G."/>
        </authorList>
    </citation>
    <scope>NUCLEOTIDE SEQUENCE</scope>
    <source>
        <strain evidence="12">S12</strain>
    </source>
</reference>
<dbReference type="RefSeq" id="XP_041158203.1">
    <property type="nucleotide sequence ID" value="XM_041300347.1"/>
</dbReference>
<dbReference type="GO" id="GO:0016192">
    <property type="term" value="P:vesicle-mediated transport"/>
    <property type="evidence" value="ECO:0007669"/>
    <property type="project" value="TreeGrafter"/>
</dbReference>
<evidence type="ECO:0000256" key="2">
    <source>
        <dbReference type="ARBA" id="ARBA00004653"/>
    </source>
</evidence>
<dbReference type="OrthoDB" id="166803at2759"/>
<evidence type="ECO:0000259" key="11">
    <source>
        <dbReference type="Pfam" id="PF09335"/>
    </source>
</evidence>
<evidence type="ECO:0000256" key="8">
    <source>
        <dbReference type="ARBA" id="ARBA00023034"/>
    </source>
</evidence>
<sequence>MAVQPNLDPPVLSEKLCPGPLSNEIPLNCRSSPHRSSRPSHHLIPMRTSLSVSSSSVSSSQTLPQSQRYVRPRGLRIWNLFKQWLPIFAYGVTSLGFILAIAFWKTEVFDGLEHLSRWLRNDEHFGYAVLFCLIFITTFPPLPLYSTLITLSGYTFGPWTGAVISYCAALSGAVVVFWLSRTFLREPIGRWLSSTRTLCRAVRAVERKPQLLFLVRLAPYPYNVLNALLAATPTLTMRTYVICTALSLFKVIIHTSIGAGIRSFSAKKESDVQEEEDDTWSKVWTIGGILLCVALFIYISLVARRAVDDELDDEIPGSVSEERVAFLDAEDDDVGSRALRLPLTLQSQSNMSEAQLVSPHRVVSGLPAA</sequence>
<comment type="caution">
    <text evidence="12">The sequence shown here is derived from an EMBL/GenBank/DDBJ whole genome shotgun (WGS) entry which is preliminary data.</text>
</comment>
<evidence type="ECO:0000256" key="10">
    <source>
        <dbReference type="SAM" id="Phobius"/>
    </source>
</evidence>
<gene>
    <name evidence="12" type="ORF">HD556DRAFT_1309944</name>
</gene>
<keyword evidence="9 10" id="KW-0472">Membrane</keyword>
<dbReference type="GO" id="GO:0000022">
    <property type="term" value="P:mitotic spindle elongation"/>
    <property type="evidence" value="ECO:0007669"/>
    <property type="project" value="TreeGrafter"/>
</dbReference>
<dbReference type="InterPro" id="IPR051076">
    <property type="entry name" value="Golgi_membrane_TVP38/TMEM64"/>
</dbReference>
<evidence type="ECO:0000256" key="9">
    <source>
        <dbReference type="ARBA" id="ARBA00023136"/>
    </source>
</evidence>
<protein>
    <recommendedName>
        <fullName evidence="4">Golgi apparatus membrane protein TVP38</fullName>
    </recommendedName>
    <alternativeName>
        <fullName evidence="5">Golgi apparatus membrane protein tvp38</fullName>
    </alternativeName>
</protein>
<feature type="domain" description="VTT" evidence="11">
    <location>
        <begin position="145"/>
        <end position="259"/>
    </location>
</feature>
<evidence type="ECO:0000313" key="12">
    <source>
        <dbReference type="EMBL" id="KAG1791358.1"/>
    </source>
</evidence>
<evidence type="ECO:0000256" key="7">
    <source>
        <dbReference type="ARBA" id="ARBA00022989"/>
    </source>
</evidence>
<dbReference type="Pfam" id="PF09335">
    <property type="entry name" value="VTT_dom"/>
    <property type="match status" value="1"/>
</dbReference>
<dbReference type="PANTHER" id="PTHR47549:SF3">
    <property type="entry name" value="GOLGI APPARATUS MEMBRANE PROTEIN TVP38"/>
    <property type="match status" value="1"/>
</dbReference>
<evidence type="ECO:0000256" key="5">
    <source>
        <dbReference type="ARBA" id="ARBA00020673"/>
    </source>
</evidence>
<evidence type="ECO:0000256" key="1">
    <source>
        <dbReference type="ARBA" id="ARBA00002978"/>
    </source>
</evidence>
<comment type="function">
    <text evidence="1">Golgi membrane protein involved in vesicular trafficking and spindle migration.</text>
</comment>
<keyword evidence="8" id="KW-0333">Golgi apparatus</keyword>
<feature type="transmembrane region" description="Helical" evidence="10">
    <location>
        <begin position="84"/>
        <end position="104"/>
    </location>
</feature>
<organism evidence="12 13">
    <name type="scientific">Suillus plorans</name>
    <dbReference type="NCBI Taxonomy" id="116603"/>
    <lineage>
        <taxon>Eukaryota</taxon>
        <taxon>Fungi</taxon>
        <taxon>Dikarya</taxon>
        <taxon>Basidiomycota</taxon>
        <taxon>Agaricomycotina</taxon>
        <taxon>Agaricomycetes</taxon>
        <taxon>Agaricomycetidae</taxon>
        <taxon>Boletales</taxon>
        <taxon>Suillineae</taxon>
        <taxon>Suillaceae</taxon>
        <taxon>Suillus</taxon>
    </lineage>
</organism>
<dbReference type="InterPro" id="IPR032816">
    <property type="entry name" value="VTT_dom"/>
</dbReference>
<evidence type="ECO:0000256" key="3">
    <source>
        <dbReference type="ARBA" id="ARBA00008640"/>
    </source>
</evidence>
<dbReference type="GO" id="GO:0000139">
    <property type="term" value="C:Golgi membrane"/>
    <property type="evidence" value="ECO:0007669"/>
    <property type="project" value="UniProtKB-SubCell"/>
</dbReference>
<evidence type="ECO:0000256" key="6">
    <source>
        <dbReference type="ARBA" id="ARBA00022692"/>
    </source>
</evidence>
<feature type="transmembrane region" description="Helical" evidence="10">
    <location>
        <begin position="125"/>
        <end position="144"/>
    </location>
</feature>
<keyword evidence="6 10" id="KW-0812">Transmembrane</keyword>
<feature type="transmembrane region" description="Helical" evidence="10">
    <location>
        <begin position="281"/>
        <end position="301"/>
    </location>
</feature>
<dbReference type="Proteomes" id="UP000719766">
    <property type="component" value="Unassembled WGS sequence"/>
</dbReference>
<feature type="transmembrane region" description="Helical" evidence="10">
    <location>
        <begin position="240"/>
        <end position="261"/>
    </location>
</feature>